<sequence length="162" mass="18335">MLPPLSLHSELSLLPLTNKLILVPAWRHGVCNTNKKPWSYCSSSSDRTSVVRALKEESQQFEVDPEKAREALKNLDQQFQSRSQKQVRSRPKKEPAPSVNFTRNQTKEAAEEFSGSFFTYTAVALIAFTIFYNVFFYTVIKPSVDGFSEDAPTTNVVSEIPK</sequence>
<dbReference type="PANTHER" id="PTHR37716:SF1">
    <property type="entry name" value="OS07G0568900 PROTEIN"/>
    <property type="match status" value="1"/>
</dbReference>
<dbReference type="EMBL" id="PDCK01000043">
    <property type="protein sequence ID" value="PRQ32971.1"/>
    <property type="molecule type" value="Genomic_DNA"/>
</dbReference>
<protein>
    <recommendedName>
        <fullName evidence="5">Transmembrane protein</fullName>
    </recommendedName>
</protein>
<evidence type="ECO:0000313" key="4">
    <source>
        <dbReference type="Proteomes" id="UP000238479"/>
    </source>
</evidence>
<dbReference type="GO" id="GO:0009535">
    <property type="term" value="C:chloroplast thylakoid membrane"/>
    <property type="evidence" value="ECO:0007669"/>
    <property type="project" value="TreeGrafter"/>
</dbReference>
<evidence type="ECO:0000256" key="1">
    <source>
        <dbReference type="SAM" id="MobiDB-lite"/>
    </source>
</evidence>
<name>A0A2P6QFN0_ROSCH</name>
<dbReference type="PANTHER" id="PTHR37716">
    <property type="entry name" value="OS07G0568900 PROTEIN"/>
    <property type="match status" value="1"/>
</dbReference>
<evidence type="ECO:0008006" key="5">
    <source>
        <dbReference type="Google" id="ProtNLM"/>
    </source>
</evidence>
<comment type="caution">
    <text evidence="3">The sequence shown here is derived from an EMBL/GenBank/DDBJ whole genome shotgun (WGS) entry which is preliminary data.</text>
</comment>
<keyword evidence="2" id="KW-1133">Transmembrane helix</keyword>
<reference evidence="3 4" key="1">
    <citation type="journal article" date="2018" name="Nat. Genet.">
        <title>The Rosa genome provides new insights in the design of modern roses.</title>
        <authorList>
            <person name="Bendahmane M."/>
        </authorList>
    </citation>
    <scope>NUCLEOTIDE SEQUENCE [LARGE SCALE GENOMIC DNA]</scope>
    <source>
        <strain evidence="4">cv. Old Blush</strain>
    </source>
</reference>
<dbReference type="AlphaFoldDB" id="A0A2P6QFN0"/>
<accession>A0A2P6QFN0</accession>
<organism evidence="3 4">
    <name type="scientific">Rosa chinensis</name>
    <name type="common">China rose</name>
    <dbReference type="NCBI Taxonomy" id="74649"/>
    <lineage>
        <taxon>Eukaryota</taxon>
        <taxon>Viridiplantae</taxon>
        <taxon>Streptophyta</taxon>
        <taxon>Embryophyta</taxon>
        <taxon>Tracheophyta</taxon>
        <taxon>Spermatophyta</taxon>
        <taxon>Magnoliopsida</taxon>
        <taxon>eudicotyledons</taxon>
        <taxon>Gunneridae</taxon>
        <taxon>Pentapetalae</taxon>
        <taxon>rosids</taxon>
        <taxon>fabids</taxon>
        <taxon>Rosales</taxon>
        <taxon>Rosaceae</taxon>
        <taxon>Rosoideae</taxon>
        <taxon>Rosoideae incertae sedis</taxon>
        <taxon>Rosa</taxon>
    </lineage>
</organism>
<evidence type="ECO:0000256" key="2">
    <source>
        <dbReference type="SAM" id="Phobius"/>
    </source>
</evidence>
<dbReference type="Proteomes" id="UP000238479">
    <property type="component" value="Chromosome 5"/>
</dbReference>
<keyword evidence="2" id="KW-0472">Membrane</keyword>
<feature type="region of interest" description="Disordered" evidence="1">
    <location>
        <begin position="78"/>
        <end position="99"/>
    </location>
</feature>
<keyword evidence="2" id="KW-0812">Transmembrane</keyword>
<dbReference type="OrthoDB" id="780445at2759"/>
<feature type="transmembrane region" description="Helical" evidence="2">
    <location>
        <begin position="117"/>
        <end position="140"/>
    </location>
</feature>
<keyword evidence="4" id="KW-1185">Reference proteome</keyword>
<proteinExistence type="predicted"/>
<dbReference type="Gramene" id="PRQ32971">
    <property type="protein sequence ID" value="PRQ32971"/>
    <property type="gene ID" value="RchiOBHm_Chr5g0052301"/>
</dbReference>
<evidence type="ECO:0000313" key="3">
    <source>
        <dbReference type="EMBL" id="PRQ32971.1"/>
    </source>
</evidence>
<gene>
    <name evidence="3" type="ORF">RchiOBHm_Chr5g0052301</name>
</gene>